<feature type="compositionally biased region" description="Pro residues" evidence="7">
    <location>
        <begin position="855"/>
        <end position="867"/>
    </location>
</feature>
<dbReference type="InterPro" id="IPR036390">
    <property type="entry name" value="WH_DNA-bd_sf"/>
</dbReference>
<dbReference type="EMBL" id="BAAFJT010000001">
    <property type="protein sequence ID" value="GAB0177434.1"/>
    <property type="molecule type" value="Genomic_DNA"/>
</dbReference>
<proteinExistence type="predicted"/>
<feature type="region of interest" description="Disordered" evidence="7">
    <location>
        <begin position="1028"/>
        <end position="1069"/>
    </location>
</feature>
<dbReference type="PANTHER" id="PTHR46078">
    <property type="entry name" value="FORKHEAD BOX PROTEIN J2 FAMILY MEMBER"/>
    <property type="match status" value="1"/>
</dbReference>
<evidence type="ECO:0000313" key="10">
    <source>
        <dbReference type="Proteomes" id="UP001623348"/>
    </source>
</evidence>
<accession>A0ABC9VVK0</accession>
<evidence type="ECO:0000313" key="9">
    <source>
        <dbReference type="EMBL" id="GAB0177434.1"/>
    </source>
</evidence>
<dbReference type="PROSITE" id="PS50039">
    <property type="entry name" value="FORK_HEAD_3"/>
    <property type="match status" value="1"/>
</dbReference>
<dbReference type="InterPro" id="IPR001766">
    <property type="entry name" value="Fork_head_dom"/>
</dbReference>
<dbReference type="Pfam" id="PF00078">
    <property type="entry name" value="RVT_1"/>
    <property type="match status" value="1"/>
</dbReference>
<feature type="region of interest" description="Disordered" evidence="7">
    <location>
        <begin position="74"/>
        <end position="108"/>
    </location>
</feature>
<dbReference type="PRINTS" id="PR00053">
    <property type="entry name" value="FORKHEAD"/>
</dbReference>
<dbReference type="CDD" id="cd01650">
    <property type="entry name" value="RT_nLTR_like"/>
    <property type="match status" value="1"/>
</dbReference>
<dbReference type="InterPro" id="IPR045912">
    <property type="entry name" value="FOXJ2/3-like"/>
</dbReference>
<feature type="compositionally biased region" description="Polar residues" evidence="7">
    <location>
        <begin position="39"/>
        <end position="51"/>
    </location>
</feature>
<feature type="region of interest" description="Disordered" evidence="7">
    <location>
        <begin position="818"/>
        <end position="906"/>
    </location>
</feature>
<dbReference type="AlphaFoldDB" id="A0ABC9VVK0"/>
<dbReference type="PRINTS" id="PR01345">
    <property type="entry name" value="CERVTRCPTASE"/>
</dbReference>
<name>A0ABC9VVK0_GRUJA</name>
<dbReference type="Gene3D" id="1.10.10.10">
    <property type="entry name" value="Winged helix-like DNA-binding domain superfamily/Winged helix DNA-binding domain"/>
    <property type="match status" value="1"/>
</dbReference>
<organism evidence="9 10">
    <name type="scientific">Grus japonensis</name>
    <name type="common">Japanese crane</name>
    <name type="synonym">Red-crowned crane</name>
    <dbReference type="NCBI Taxonomy" id="30415"/>
    <lineage>
        <taxon>Eukaryota</taxon>
        <taxon>Metazoa</taxon>
        <taxon>Chordata</taxon>
        <taxon>Craniata</taxon>
        <taxon>Vertebrata</taxon>
        <taxon>Euteleostomi</taxon>
        <taxon>Archelosauria</taxon>
        <taxon>Archosauria</taxon>
        <taxon>Dinosauria</taxon>
        <taxon>Saurischia</taxon>
        <taxon>Theropoda</taxon>
        <taxon>Coelurosauria</taxon>
        <taxon>Aves</taxon>
        <taxon>Neognathae</taxon>
        <taxon>Neoaves</taxon>
        <taxon>Gruiformes</taxon>
        <taxon>Gruidae</taxon>
        <taxon>Grus</taxon>
    </lineage>
</organism>
<evidence type="ECO:0000256" key="6">
    <source>
        <dbReference type="PROSITE-ProRule" id="PRU00089"/>
    </source>
</evidence>
<feature type="compositionally biased region" description="Acidic residues" evidence="7">
    <location>
        <begin position="1058"/>
        <end position="1069"/>
    </location>
</feature>
<evidence type="ECO:0000256" key="3">
    <source>
        <dbReference type="ARBA" id="ARBA00023125"/>
    </source>
</evidence>
<dbReference type="InterPro" id="IPR047393">
    <property type="entry name" value="FH_FOXJ2"/>
</dbReference>
<dbReference type="Pfam" id="PF00250">
    <property type="entry name" value="Forkhead"/>
    <property type="match status" value="1"/>
</dbReference>
<keyword evidence="2" id="KW-0805">Transcription regulation</keyword>
<protein>
    <submittedName>
        <fullName evidence="9">Mitochondrial enolase superfamily member 1</fullName>
    </submittedName>
</protein>
<dbReference type="PROSITE" id="PS00658">
    <property type="entry name" value="FORK_HEAD_2"/>
    <property type="match status" value="1"/>
</dbReference>
<dbReference type="CDD" id="cd20051">
    <property type="entry name" value="FH_FOXJ2"/>
    <property type="match status" value="1"/>
</dbReference>
<feature type="domain" description="Fork-head" evidence="8">
    <location>
        <begin position="113"/>
        <end position="190"/>
    </location>
</feature>
<evidence type="ECO:0000256" key="4">
    <source>
        <dbReference type="ARBA" id="ARBA00023163"/>
    </source>
</evidence>
<evidence type="ECO:0000259" key="8">
    <source>
        <dbReference type="PROSITE" id="PS50039"/>
    </source>
</evidence>
<dbReference type="GO" id="GO:0005634">
    <property type="term" value="C:nucleus"/>
    <property type="evidence" value="ECO:0007669"/>
    <property type="project" value="UniProtKB-SubCell"/>
</dbReference>
<feature type="DNA-binding region" description="Fork-head" evidence="6">
    <location>
        <begin position="113"/>
        <end position="190"/>
    </location>
</feature>
<feature type="compositionally biased region" description="Polar residues" evidence="7">
    <location>
        <begin position="238"/>
        <end position="256"/>
    </location>
</feature>
<reference evidence="9 10" key="1">
    <citation type="submission" date="2024-06" db="EMBL/GenBank/DDBJ databases">
        <title>The draft genome of Grus japonensis, version 3.</title>
        <authorList>
            <person name="Nabeshima K."/>
            <person name="Suzuki S."/>
            <person name="Onuma M."/>
        </authorList>
    </citation>
    <scope>NUCLEOTIDE SEQUENCE [LARGE SCALE GENOMIC DNA]</scope>
    <source>
        <strain evidence="9 10">451A</strain>
    </source>
</reference>
<keyword evidence="3 6" id="KW-0238">DNA-binding</keyword>
<evidence type="ECO:0000256" key="5">
    <source>
        <dbReference type="ARBA" id="ARBA00023242"/>
    </source>
</evidence>
<keyword evidence="5 6" id="KW-0539">Nucleus</keyword>
<dbReference type="GO" id="GO:0003677">
    <property type="term" value="F:DNA binding"/>
    <property type="evidence" value="ECO:0007669"/>
    <property type="project" value="UniProtKB-UniRule"/>
</dbReference>
<dbReference type="SUPFAM" id="SSF46785">
    <property type="entry name" value="Winged helix' DNA-binding domain"/>
    <property type="match status" value="1"/>
</dbReference>
<dbReference type="SMART" id="SM00339">
    <property type="entry name" value="FH"/>
    <property type="match status" value="1"/>
</dbReference>
<evidence type="ECO:0000256" key="2">
    <source>
        <dbReference type="ARBA" id="ARBA00023015"/>
    </source>
</evidence>
<keyword evidence="4" id="KW-0804">Transcription</keyword>
<feature type="compositionally biased region" description="Low complexity" evidence="7">
    <location>
        <begin position="75"/>
        <end position="86"/>
    </location>
</feature>
<dbReference type="PANTHER" id="PTHR46078:SF1">
    <property type="entry name" value="FORKHEAD BOX PROTEIN J2"/>
    <property type="match status" value="1"/>
</dbReference>
<dbReference type="FunFam" id="1.10.10.10:FF:000088">
    <property type="entry name" value="Forkhead box protein J3"/>
    <property type="match status" value="1"/>
</dbReference>
<feature type="compositionally biased region" description="Polar residues" evidence="7">
    <location>
        <begin position="19"/>
        <end position="29"/>
    </location>
</feature>
<comment type="caution">
    <text evidence="9">The sequence shown here is derived from an EMBL/GenBank/DDBJ whole genome shotgun (WGS) entry which is preliminary data.</text>
</comment>
<feature type="region of interest" description="Disordered" evidence="7">
    <location>
        <begin position="1"/>
        <end position="51"/>
    </location>
</feature>
<gene>
    <name evidence="9" type="ORF">GRJ2_000208600</name>
</gene>
<dbReference type="InterPro" id="IPR036388">
    <property type="entry name" value="WH-like_DNA-bd_sf"/>
</dbReference>
<dbReference type="InterPro" id="IPR030456">
    <property type="entry name" value="TF_fork_head_CS_2"/>
</dbReference>
<dbReference type="Proteomes" id="UP001623348">
    <property type="component" value="Unassembled WGS sequence"/>
</dbReference>
<evidence type="ECO:0000256" key="7">
    <source>
        <dbReference type="SAM" id="MobiDB-lite"/>
    </source>
</evidence>
<evidence type="ECO:0000256" key="1">
    <source>
        <dbReference type="ARBA" id="ARBA00004123"/>
    </source>
</evidence>
<comment type="subcellular location">
    <subcellularLocation>
        <location evidence="1 6">Nucleus</location>
    </subcellularLocation>
</comment>
<feature type="compositionally biased region" description="Low complexity" evidence="7">
    <location>
        <begin position="883"/>
        <end position="898"/>
    </location>
</feature>
<dbReference type="InterPro" id="IPR000477">
    <property type="entry name" value="RT_dom"/>
</dbReference>
<feature type="region of interest" description="Disordered" evidence="7">
    <location>
        <begin position="172"/>
        <end position="279"/>
    </location>
</feature>
<keyword evidence="10" id="KW-1185">Reference proteome</keyword>
<sequence length="1069" mass="119882">MGSALGLEEMTTGWRRSVKGSTPETSTEDNPPPSRKSSKQNTPASSIMASDLESSLTSIDWLPQLTLRATIEKLGGSSQAGPPGAARKCPPGSPTDPNATLSKDEAAVHQDGKPRYSYATLITYAINSSPAKKMTLSEIYRWICDNFPYYKNAGIGWKNSIRHNLSLNKCFRKVPRPRDDPGKGSYWTIDTCPDISRKRRHPPDDDIPQDSPEQEASKSPRGAVPVSSEASLPPEATPQLSLQSTTPIANYSQQSAGPVDVASTVAGGQGREGADVPPPLYSANHDFKFSYSEINFQDLSWSFRNLYKSMLEKSSSSQHARDQVRKARALIEISLARDVKDKKKSFYRYVSEKRRMRENVGPLWNETGDLVTWDMEKAEVLNDFFASVFTGKCLSHTAQVAEGRDWENAEPPTVEDQVRECLRNLKVHKSMGPDEMHPRVLRELADEVAWPLSIIFEKSWQSGEVPTNWKRGNITPIFKKGKKEDPGNHRPVSLTSVPGKIMEQTLLETMLRHMENKEVIGDSQHGFTKGKSCLTNLVAFYDGVTALVDKGRAADIIYLDLCKAFDTVPHDILVSKLERHGFDRWTTRNMDNGIECTLSKFADDTKLCGVADTLEGRDALQRDLDRLERCAHANRMKFNKAKCRVLHVGQRNPKHSYRLGEEWIESSPEEKDLGVLIDEKLNMSRQCALAAQKANRVLGCIKRGVTSRSREVILPLYSALVRPHLEYCIQLWGPQDKKDIELLERVQRRATRLIGGLEHLSCEDRLRELGLFSLEKRRLQGDLTAAFQYLKGAYRKDGFSSLLGDMQPSNHNYYMYQQQQQQGPSSVGAAPPLHTPTPEGCPSQGGKQQGGEGYGPPPVMSMHPPPMQHGGYHQHQQHHPHSHPQQQPHQHQQQQQSQASINNAGFAFPPDWCSNIDSLKESFKMVNRLNWSSIEHSQFSELMESLRQAERKNWTLDQHHIANLCDSLNHFLTQTGQLPHLVGPQQPPRISDSCALNTGKQEQSMNQVNSYGQPQPPHLFSGPSPMYQISTQDSPGYNRPAHHLVPRPPGPPPGANEEIPDDFDWDLIT</sequence>